<proteinExistence type="predicted"/>
<protein>
    <submittedName>
        <fullName evidence="1">Uncharacterized protein</fullName>
    </submittedName>
</protein>
<evidence type="ECO:0000313" key="1">
    <source>
        <dbReference type="EMBL" id="GAA5147325.1"/>
    </source>
</evidence>
<evidence type="ECO:0000313" key="2">
    <source>
        <dbReference type="Proteomes" id="UP001500221"/>
    </source>
</evidence>
<gene>
    <name evidence="1" type="ORF">GCM10023340_19580</name>
</gene>
<dbReference type="Proteomes" id="UP001500221">
    <property type="component" value="Unassembled WGS sequence"/>
</dbReference>
<sequence>MPKSHSDYPVNLNLRVTVAQRELLDEVASLHGITPSAYLRALLDSALTARAKAVLGVPDANDETALAVARQVVGEKEGSHA</sequence>
<organism evidence="1 2">
    <name type="scientific">Nocardioides marinquilinus</name>
    <dbReference type="NCBI Taxonomy" id="1210400"/>
    <lineage>
        <taxon>Bacteria</taxon>
        <taxon>Bacillati</taxon>
        <taxon>Actinomycetota</taxon>
        <taxon>Actinomycetes</taxon>
        <taxon>Propionibacteriales</taxon>
        <taxon>Nocardioidaceae</taxon>
        <taxon>Nocardioides</taxon>
    </lineage>
</organism>
<dbReference type="RefSeq" id="WP_345457625.1">
    <property type="nucleotide sequence ID" value="NZ_BAABKG010000002.1"/>
</dbReference>
<dbReference type="EMBL" id="BAABKG010000002">
    <property type="protein sequence ID" value="GAA5147325.1"/>
    <property type="molecule type" value="Genomic_DNA"/>
</dbReference>
<keyword evidence="2" id="KW-1185">Reference proteome</keyword>
<name>A0ABP9PIY3_9ACTN</name>
<accession>A0ABP9PIY3</accession>
<reference evidence="2" key="1">
    <citation type="journal article" date="2019" name="Int. J. Syst. Evol. Microbiol.">
        <title>The Global Catalogue of Microorganisms (GCM) 10K type strain sequencing project: providing services to taxonomists for standard genome sequencing and annotation.</title>
        <authorList>
            <consortium name="The Broad Institute Genomics Platform"/>
            <consortium name="The Broad Institute Genome Sequencing Center for Infectious Disease"/>
            <person name="Wu L."/>
            <person name="Ma J."/>
        </authorList>
    </citation>
    <scope>NUCLEOTIDE SEQUENCE [LARGE SCALE GENOMIC DNA]</scope>
    <source>
        <strain evidence="2">JCM 18459</strain>
    </source>
</reference>
<comment type="caution">
    <text evidence="1">The sequence shown here is derived from an EMBL/GenBank/DDBJ whole genome shotgun (WGS) entry which is preliminary data.</text>
</comment>